<dbReference type="InterPro" id="IPR036390">
    <property type="entry name" value="WH_DNA-bd_sf"/>
</dbReference>
<dbReference type="GO" id="GO:0003700">
    <property type="term" value="F:DNA-binding transcription factor activity"/>
    <property type="evidence" value="ECO:0007669"/>
    <property type="project" value="InterPro"/>
</dbReference>
<evidence type="ECO:0000256" key="4">
    <source>
        <dbReference type="ARBA" id="ARBA00023163"/>
    </source>
</evidence>
<comment type="caution">
    <text evidence="6">The sequence shown here is derived from an EMBL/GenBank/DDBJ whole genome shotgun (WGS) entry which is preliminary data.</text>
</comment>
<accession>A0A2W5QWD4</accession>
<dbReference type="Pfam" id="PF03466">
    <property type="entry name" value="LysR_substrate"/>
    <property type="match status" value="1"/>
</dbReference>
<evidence type="ECO:0000313" key="7">
    <source>
        <dbReference type="Proteomes" id="UP000248887"/>
    </source>
</evidence>
<sequence>MAKGRQLPPLDALVVFETAARAGSFSRAGAELGLTQSAVSRQIGKLESFIGSKLFTRTPQGVIPTVTGETYVQEVSRLLDGVAGATEGIRAWRGPRQITIACSRGIADLWVLPRLAALKADVPDLELRLRVTDDVAHLRTDEYDLAIFYRRERPAGLAVTELAVEEIVPVASPGSAPLEAQESPILLSIDDPVREWFGWGDWLTDAAVTRPAGARDWKLGDYRLAVEAAAQGIGVTLGWSWLVADHLRSGRLVPVHKHWLRPSGRFYLLRPLDRHARRIVREVSEWIVAASEADRVC</sequence>
<protein>
    <submittedName>
        <fullName evidence="6">LysR family transcriptional regulator</fullName>
    </submittedName>
</protein>
<dbReference type="Pfam" id="PF00126">
    <property type="entry name" value="HTH_1"/>
    <property type="match status" value="1"/>
</dbReference>
<organism evidence="6 7">
    <name type="scientific">Ancylobacter novellus</name>
    <name type="common">Thiobacillus novellus</name>
    <dbReference type="NCBI Taxonomy" id="921"/>
    <lineage>
        <taxon>Bacteria</taxon>
        <taxon>Pseudomonadati</taxon>
        <taxon>Pseudomonadota</taxon>
        <taxon>Alphaproteobacteria</taxon>
        <taxon>Hyphomicrobiales</taxon>
        <taxon>Xanthobacteraceae</taxon>
        <taxon>Ancylobacter</taxon>
    </lineage>
</organism>
<dbReference type="EMBL" id="QFQD01000047">
    <property type="protein sequence ID" value="PZQ81342.1"/>
    <property type="molecule type" value="Genomic_DNA"/>
</dbReference>
<evidence type="ECO:0000313" key="6">
    <source>
        <dbReference type="EMBL" id="PZQ81342.1"/>
    </source>
</evidence>
<dbReference type="SUPFAM" id="SSF53850">
    <property type="entry name" value="Periplasmic binding protein-like II"/>
    <property type="match status" value="1"/>
</dbReference>
<dbReference type="PRINTS" id="PR00039">
    <property type="entry name" value="HTHLYSR"/>
</dbReference>
<dbReference type="InterPro" id="IPR036388">
    <property type="entry name" value="WH-like_DNA-bd_sf"/>
</dbReference>
<dbReference type="PROSITE" id="PS50931">
    <property type="entry name" value="HTH_LYSR"/>
    <property type="match status" value="1"/>
</dbReference>
<gene>
    <name evidence="6" type="ORF">DI549_14440</name>
</gene>
<dbReference type="Gene3D" id="3.40.190.10">
    <property type="entry name" value="Periplasmic binding protein-like II"/>
    <property type="match status" value="2"/>
</dbReference>
<dbReference type="InterPro" id="IPR005119">
    <property type="entry name" value="LysR_subst-bd"/>
</dbReference>
<feature type="domain" description="HTH lysR-type" evidence="5">
    <location>
        <begin position="8"/>
        <end position="65"/>
    </location>
</feature>
<evidence type="ECO:0000256" key="2">
    <source>
        <dbReference type="ARBA" id="ARBA00023015"/>
    </source>
</evidence>
<dbReference type="PANTHER" id="PTHR30537:SF74">
    <property type="entry name" value="HTH-TYPE TRANSCRIPTIONAL REGULATOR TRPI"/>
    <property type="match status" value="1"/>
</dbReference>
<dbReference type="PANTHER" id="PTHR30537">
    <property type="entry name" value="HTH-TYPE TRANSCRIPTIONAL REGULATOR"/>
    <property type="match status" value="1"/>
</dbReference>
<dbReference type="Proteomes" id="UP000248887">
    <property type="component" value="Unassembled WGS sequence"/>
</dbReference>
<dbReference type="AlphaFoldDB" id="A0A2W5QWD4"/>
<name>A0A2W5QWD4_ANCNO</name>
<dbReference type="InterPro" id="IPR058163">
    <property type="entry name" value="LysR-type_TF_proteobact-type"/>
</dbReference>
<dbReference type="SUPFAM" id="SSF46785">
    <property type="entry name" value="Winged helix' DNA-binding domain"/>
    <property type="match status" value="1"/>
</dbReference>
<evidence type="ECO:0000259" key="5">
    <source>
        <dbReference type="PROSITE" id="PS50931"/>
    </source>
</evidence>
<dbReference type="InterPro" id="IPR000847">
    <property type="entry name" value="LysR_HTH_N"/>
</dbReference>
<proteinExistence type="inferred from homology"/>
<keyword evidence="3" id="KW-0238">DNA-binding</keyword>
<reference evidence="6 7" key="1">
    <citation type="submission" date="2017-08" db="EMBL/GenBank/DDBJ databases">
        <title>Infants hospitalized years apart are colonized by the same room-sourced microbial strains.</title>
        <authorList>
            <person name="Brooks B."/>
            <person name="Olm M.R."/>
            <person name="Firek B.A."/>
            <person name="Baker R."/>
            <person name="Thomas B.C."/>
            <person name="Morowitz M.J."/>
            <person name="Banfield J.F."/>
        </authorList>
    </citation>
    <scope>NUCLEOTIDE SEQUENCE [LARGE SCALE GENOMIC DNA]</scope>
    <source>
        <strain evidence="6">S2_005_001_R2_27</strain>
    </source>
</reference>
<keyword evidence="4" id="KW-0804">Transcription</keyword>
<evidence type="ECO:0000256" key="3">
    <source>
        <dbReference type="ARBA" id="ARBA00023125"/>
    </source>
</evidence>
<evidence type="ECO:0000256" key="1">
    <source>
        <dbReference type="ARBA" id="ARBA00009437"/>
    </source>
</evidence>
<keyword evidence="2" id="KW-0805">Transcription regulation</keyword>
<dbReference type="Gene3D" id="1.10.10.10">
    <property type="entry name" value="Winged helix-like DNA-binding domain superfamily/Winged helix DNA-binding domain"/>
    <property type="match status" value="1"/>
</dbReference>
<comment type="similarity">
    <text evidence="1">Belongs to the LysR transcriptional regulatory family.</text>
</comment>
<dbReference type="GO" id="GO:0006351">
    <property type="term" value="P:DNA-templated transcription"/>
    <property type="evidence" value="ECO:0007669"/>
    <property type="project" value="TreeGrafter"/>
</dbReference>
<dbReference type="GO" id="GO:0043565">
    <property type="term" value="F:sequence-specific DNA binding"/>
    <property type="evidence" value="ECO:0007669"/>
    <property type="project" value="TreeGrafter"/>
</dbReference>